<keyword evidence="6" id="KW-1185">Reference proteome</keyword>
<dbReference type="Pfam" id="PF14559">
    <property type="entry name" value="TPR_19"/>
    <property type="match status" value="1"/>
</dbReference>
<gene>
    <name evidence="5" type="ORF">C7378_0295</name>
</gene>
<dbReference type="SMART" id="SM00028">
    <property type="entry name" value="TPR"/>
    <property type="match status" value="7"/>
</dbReference>
<dbReference type="PROSITE" id="PS50005">
    <property type="entry name" value="TPR"/>
    <property type="match status" value="3"/>
</dbReference>
<dbReference type="InterPro" id="IPR011990">
    <property type="entry name" value="TPR-like_helical_dom_sf"/>
</dbReference>
<keyword evidence="1" id="KW-0677">Repeat</keyword>
<dbReference type="OrthoDB" id="107618at2"/>
<dbReference type="InterPro" id="IPR019734">
    <property type="entry name" value="TPR_rpt"/>
</dbReference>
<feature type="repeat" description="TPR" evidence="3">
    <location>
        <begin position="356"/>
        <end position="389"/>
    </location>
</feature>
<feature type="chain" id="PRO_5020623879" evidence="4">
    <location>
        <begin position="32"/>
        <end position="541"/>
    </location>
</feature>
<proteinExistence type="predicted"/>
<sequence>MPLPFRNSLHGVSLLLTALLLSMAACLHAQAGSLDDVLSRAQAEQSSGQYATAAADYAHATSLDGTVAELWANRGLMEYLAGQKPQAIVSFLQALALKPQLITPMLFLGKAYLETGKPEMGLPPLKKAHAMRPDDIEILLTLGSAYEAIHEPGKAAAAYKQATEVSPSQPAAWFGRGVTALALIEKDGRILANKDAASLWARALYADDLLAQGRRTEAENIYQNAVATASPEQAELLAETVRQELLNPAVFALSADTAASLQRLLPQLKQKSRVSAQVRCPAADTGTLLLKTTDAFREQAACAFWHAQFDLCAEKASHLLISAPTDPVGLYWSVKANERIAVAALSRFEQLAPHSAATSDMVGDLYRRQRQPDNALLQYQKALAIDPHDPAAHLGIAAVYLSEGQFEETIAAAQAGLADHPDDAQLNLLMAEGLVAQHHYDLAKPYLHQSLSAPPELLLRVHALLGKIDAEEGDTAAAIAELKLALPADEDGSLHYQLFRLYRKAGDLAAAKQAEAAARTIEAQRRQRAVTAVESSLADTR</sequence>
<dbReference type="PANTHER" id="PTHR45586">
    <property type="entry name" value="TPR REPEAT-CONTAINING PROTEIN PA4667"/>
    <property type="match status" value="1"/>
</dbReference>
<dbReference type="InterPro" id="IPR051012">
    <property type="entry name" value="CellSynth/LPSAsmb/PSIAsmb"/>
</dbReference>
<dbReference type="AlphaFoldDB" id="A0A4R1LAI6"/>
<feature type="repeat" description="TPR" evidence="3">
    <location>
        <begin position="68"/>
        <end position="101"/>
    </location>
</feature>
<evidence type="ECO:0000256" key="4">
    <source>
        <dbReference type="SAM" id="SignalP"/>
    </source>
</evidence>
<accession>A0A4R1LAI6</accession>
<feature type="repeat" description="TPR" evidence="3">
    <location>
        <begin position="136"/>
        <end position="169"/>
    </location>
</feature>
<dbReference type="EMBL" id="SMGK01000001">
    <property type="protein sequence ID" value="TCK75312.1"/>
    <property type="molecule type" value="Genomic_DNA"/>
</dbReference>
<name>A0A4R1LAI6_9BACT</name>
<evidence type="ECO:0000256" key="3">
    <source>
        <dbReference type="PROSITE-ProRule" id="PRU00339"/>
    </source>
</evidence>
<dbReference type="Gene3D" id="1.25.40.10">
    <property type="entry name" value="Tetratricopeptide repeat domain"/>
    <property type="match status" value="2"/>
</dbReference>
<dbReference type="SUPFAM" id="SSF48452">
    <property type="entry name" value="TPR-like"/>
    <property type="match status" value="2"/>
</dbReference>
<keyword evidence="4" id="KW-0732">Signal</keyword>
<keyword evidence="2 3" id="KW-0802">TPR repeat</keyword>
<evidence type="ECO:0000313" key="5">
    <source>
        <dbReference type="EMBL" id="TCK75312.1"/>
    </source>
</evidence>
<organism evidence="5 6">
    <name type="scientific">Acidipila rosea</name>
    <dbReference type="NCBI Taxonomy" id="768535"/>
    <lineage>
        <taxon>Bacteria</taxon>
        <taxon>Pseudomonadati</taxon>
        <taxon>Acidobacteriota</taxon>
        <taxon>Terriglobia</taxon>
        <taxon>Terriglobales</taxon>
        <taxon>Acidobacteriaceae</taxon>
        <taxon>Acidipila</taxon>
    </lineage>
</organism>
<dbReference type="PROSITE" id="PS51257">
    <property type="entry name" value="PROKAR_LIPOPROTEIN"/>
    <property type="match status" value="1"/>
</dbReference>
<dbReference type="PANTHER" id="PTHR45586:SF1">
    <property type="entry name" value="LIPOPOLYSACCHARIDE ASSEMBLY PROTEIN B"/>
    <property type="match status" value="1"/>
</dbReference>
<comment type="caution">
    <text evidence="5">The sequence shown here is derived from an EMBL/GenBank/DDBJ whole genome shotgun (WGS) entry which is preliminary data.</text>
</comment>
<protein>
    <submittedName>
        <fullName evidence="5">Tetratricopeptide repeat protein</fullName>
    </submittedName>
</protein>
<evidence type="ECO:0000313" key="6">
    <source>
        <dbReference type="Proteomes" id="UP000295210"/>
    </source>
</evidence>
<evidence type="ECO:0000256" key="2">
    <source>
        <dbReference type="ARBA" id="ARBA00022803"/>
    </source>
</evidence>
<evidence type="ECO:0000256" key="1">
    <source>
        <dbReference type="ARBA" id="ARBA00022737"/>
    </source>
</evidence>
<dbReference type="RefSeq" id="WP_131990970.1">
    <property type="nucleotide sequence ID" value="NZ_SMGK01000001.1"/>
</dbReference>
<dbReference type="Pfam" id="PF13432">
    <property type="entry name" value="TPR_16"/>
    <property type="match status" value="2"/>
</dbReference>
<dbReference type="Proteomes" id="UP000295210">
    <property type="component" value="Unassembled WGS sequence"/>
</dbReference>
<feature type="signal peptide" evidence="4">
    <location>
        <begin position="1"/>
        <end position="31"/>
    </location>
</feature>
<reference evidence="5 6" key="1">
    <citation type="submission" date="2019-03" db="EMBL/GenBank/DDBJ databases">
        <title>Genomic Encyclopedia of Type Strains, Phase IV (KMG-IV): sequencing the most valuable type-strain genomes for metagenomic binning, comparative biology and taxonomic classification.</title>
        <authorList>
            <person name="Goeker M."/>
        </authorList>
    </citation>
    <scope>NUCLEOTIDE SEQUENCE [LARGE SCALE GENOMIC DNA]</scope>
    <source>
        <strain evidence="5 6">DSM 103428</strain>
    </source>
</reference>